<dbReference type="RefSeq" id="WP_166142290.1">
    <property type="nucleotide sequence ID" value="NZ_JAANYN010000001.1"/>
</dbReference>
<accession>A0ABX0H4D3</accession>
<name>A0ABX0H4D3_9BACT</name>
<dbReference type="Gene3D" id="3.30.420.250">
    <property type="match status" value="1"/>
</dbReference>
<dbReference type="CDD" id="cd24013">
    <property type="entry name" value="ASKHA_ATPase_BT3980-like"/>
    <property type="match status" value="1"/>
</dbReference>
<dbReference type="EMBL" id="JAANYN010000001">
    <property type="protein sequence ID" value="NHE55406.1"/>
    <property type="molecule type" value="Genomic_DNA"/>
</dbReference>
<comment type="caution">
    <text evidence="1">The sequence shown here is derived from an EMBL/GenBank/DDBJ whole genome shotgun (WGS) entry which is preliminary data.</text>
</comment>
<dbReference type="Gene3D" id="3.30.420.260">
    <property type="match status" value="1"/>
</dbReference>
<gene>
    <name evidence="1" type="ORF">G9Q97_01110</name>
</gene>
<dbReference type="InterPro" id="IPR024213">
    <property type="entry name" value="DUF3822"/>
</dbReference>
<organism evidence="1 2">
    <name type="scientific">Cyclobacterium plantarum</name>
    <dbReference type="NCBI Taxonomy" id="2716263"/>
    <lineage>
        <taxon>Bacteria</taxon>
        <taxon>Pseudomonadati</taxon>
        <taxon>Bacteroidota</taxon>
        <taxon>Cytophagia</taxon>
        <taxon>Cytophagales</taxon>
        <taxon>Cyclobacteriaceae</taxon>
        <taxon>Cyclobacterium</taxon>
    </lineage>
</organism>
<dbReference type="Pfam" id="PF12864">
    <property type="entry name" value="DUF3822"/>
    <property type="match status" value="1"/>
</dbReference>
<evidence type="ECO:0000313" key="1">
    <source>
        <dbReference type="EMBL" id="NHE55406.1"/>
    </source>
</evidence>
<sequence>MSGETNHIQSKFISDRFDVQDISNLSLFLYESLLTVIAHRQSDQSVIAANIYSLHEEEALEKIVGSDELINASNTSGRLYLHHQRFTLVPGILFNPAHSALYLNFATRVNPEKDEVIYSGISNNSIQVLGAADKGLLNILDSRLPEMETSHGAAHVLDYFLHNNKDLLKQEIFIHTAPNSMYIAGFKDGELMVFNRFIVHEEQTLLRYLFIVLQQLAFDQAHCKISVFGNLDWVHSSLENLQGFFKNIQQSSPTQNITYQKGTENLKNTQLLEAYWLQQHSIR</sequence>
<proteinExistence type="predicted"/>
<reference evidence="1 2" key="1">
    <citation type="submission" date="2020-03" db="EMBL/GenBank/DDBJ databases">
        <title>Cyclobacterium plantarum sp. nov., a marine bacterium isolated from a coastal-marine wetland.</title>
        <authorList>
            <person name="Sanchez-Porro C."/>
            <person name="Ventosa A."/>
            <person name="Amoozegar M."/>
        </authorList>
    </citation>
    <scope>NUCLEOTIDE SEQUENCE [LARGE SCALE GENOMIC DNA]</scope>
    <source>
        <strain evidence="1 2">GBPx2</strain>
    </source>
</reference>
<evidence type="ECO:0000313" key="2">
    <source>
        <dbReference type="Proteomes" id="UP000649799"/>
    </source>
</evidence>
<keyword evidence="2" id="KW-1185">Reference proteome</keyword>
<protein>
    <submittedName>
        <fullName evidence="1">DUF3822 family protein</fullName>
    </submittedName>
</protein>
<dbReference type="Proteomes" id="UP000649799">
    <property type="component" value="Unassembled WGS sequence"/>
</dbReference>